<evidence type="ECO:0000256" key="3">
    <source>
        <dbReference type="ARBA" id="ARBA00022452"/>
    </source>
</evidence>
<evidence type="ECO:0000313" key="12">
    <source>
        <dbReference type="Proteomes" id="UP000290037"/>
    </source>
</evidence>
<dbReference type="PANTHER" id="PTHR35093:SF8">
    <property type="entry name" value="OUTER MEMBRANE PROTEIN NMB0088-RELATED"/>
    <property type="match status" value="1"/>
</dbReference>
<reference evidence="11" key="1">
    <citation type="submission" date="2016-11" db="EMBL/GenBank/DDBJ databases">
        <authorList>
            <person name="Varghese N."/>
            <person name="Submissions S."/>
        </authorList>
    </citation>
    <scope>NUCLEOTIDE SEQUENCE [LARGE SCALE GENOMIC DNA]</scope>
    <source>
        <strain evidence="11">DSM 19859</strain>
    </source>
</reference>
<dbReference type="InterPro" id="IPR005017">
    <property type="entry name" value="OMPP1/FadL/TodX"/>
</dbReference>
<dbReference type="SUPFAM" id="SSF56935">
    <property type="entry name" value="Porins"/>
    <property type="match status" value="1"/>
</dbReference>
<keyword evidence="3" id="KW-1134">Transmembrane beta strand</keyword>
<dbReference type="RefSeq" id="WP_072983174.1">
    <property type="nucleotide sequence ID" value="NZ_FQXT01000004.1"/>
</dbReference>
<evidence type="ECO:0000256" key="5">
    <source>
        <dbReference type="ARBA" id="ARBA00022729"/>
    </source>
</evidence>
<protein>
    <submittedName>
        <fullName evidence="10">Long-chain fatty acid transport protein</fullName>
    </submittedName>
</protein>
<evidence type="ECO:0000256" key="1">
    <source>
        <dbReference type="ARBA" id="ARBA00004571"/>
    </source>
</evidence>
<keyword evidence="4" id="KW-0812">Transmembrane</keyword>
<gene>
    <name evidence="9" type="ORF">DSM01_1565</name>
    <name evidence="10" type="ORF">SAMN04487999_2290</name>
</gene>
<accession>A0A1M5YS64</accession>
<dbReference type="GO" id="GO:0009279">
    <property type="term" value="C:cell outer membrane"/>
    <property type="evidence" value="ECO:0007669"/>
    <property type="project" value="UniProtKB-SubCell"/>
</dbReference>
<dbReference type="GO" id="GO:0015483">
    <property type="term" value="F:long-chain fatty acid transporting porin activity"/>
    <property type="evidence" value="ECO:0007669"/>
    <property type="project" value="TreeGrafter"/>
</dbReference>
<feature type="chain" id="PRO_5012816202" evidence="8">
    <location>
        <begin position="20"/>
        <end position="420"/>
    </location>
</feature>
<dbReference type="Proteomes" id="UP000184240">
    <property type="component" value="Unassembled WGS sequence"/>
</dbReference>
<dbReference type="Pfam" id="PF03349">
    <property type="entry name" value="Toluene_X"/>
    <property type="match status" value="1"/>
</dbReference>
<evidence type="ECO:0000256" key="6">
    <source>
        <dbReference type="ARBA" id="ARBA00023136"/>
    </source>
</evidence>
<dbReference type="PANTHER" id="PTHR35093">
    <property type="entry name" value="OUTER MEMBRANE PROTEIN NMB0088-RELATED"/>
    <property type="match status" value="1"/>
</dbReference>
<dbReference type="EMBL" id="QOVN01000003">
    <property type="protein sequence ID" value="RXG29465.1"/>
    <property type="molecule type" value="Genomic_DNA"/>
</dbReference>
<keyword evidence="12" id="KW-1185">Reference proteome</keyword>
<dbReference type="STRING" id="573501.SAMN04487999_2290"/>
<evidence type="ECO:0000256" key="4">
    <source>
        <dbReference type="ARBA" id="ARBA00022692"/>
    </source>
</evidence>
<dbReference type="OrthoDB" id="9922at2"/>
<dbReference type="Proteomes" id="UP000290037">
    <property type="component" value="Unassembled WGS sequence"/>
</dbReference>
<keyword evidence="7" id="KW-0998">Cell outer membrane</keyword>
<dbReference type="AlphaFoldDB" id="A0A1M5YS64"/>
<keyword evidence="5 8" id="KW-0732">Signal</keyword>
<name>A0A1M5YS64_9FLAO</name>
<dbReference type="EMBL" id="FQXT01000004">
    <property type="protein sequence ID" value="SHI14885.1"/>
    <property type="molecule type" value="Genomic_DNA"/>
</dbReference>
<reference evidence="9 12" key="3">
    <citation type="submission" date="2018-07" db="EMBL/GenBank/DDBJ databases">
        <title>Leeuwenhoekiella genomics.</title>
        <authorList>
            <person name="Tahon G."/>
            <person name="Willems A."/>
        </authorList>
    </citation>
    <scope>NUCLEOTIDE SEQUENCE [LARGE SCALE GENOMIC DNA]</scope>
    <source>
        <strain evidence="9 12">LMG 24856</strain>
    </source>
</reference>
<evidence type="ECO:0000256" key="2">
    <source>
        <dbReference type="ARBA" id="ARBA00008163"/>
    </source>
</evidence>
<comment type="similarity">
    <text evidence="2">Belongs to the OmpP1/FadL family.</text>
</comment>
<evidence type="ECO:0000256" key="8">
    <source>
        <dbReference type="SAM" id="SignalP"/>
    </source>
</evidence>
<evidence type="ECO:0000313" key="11">
    <source>
        <dbReference type="Proteomes" id="UP000184240"/>
    </source>
</evidence>
<dbReference type="Gene3D" id="2.40.160.60">
    <property type="entry name" value="Outer membrane protein transport protein (OMPP1/FadL/TodX)"/>
    <property type="match status" value="1"/>
</dbReference>
<comment type="subcellular location">
    <subcellularLocation>
        <location evidence="1">Cell outer membrane</location>
        <topology evidence="1">Multi-pass membrane protein</topology>
    </subcellularLocation>
</comment>
<evidence type="ECO:0000313" key="10">
    <source>
        <dbReference type="EMBL" id="SHI14885.1"/>
    </source>
</evidence>
<sequence length="420" mass="45414">MKRVLATSLFLLASAITFAGGYRVGLQGQRALAMGHTGVAYVNSAELAFFNPAGLVYLENKINASAGGFGVFSSVAWQNESTGQFANTDSPMGTPFYLYGSYALNEQLSLGLAVYTPYGSTVEWPTDWAGSHLVNNIELAAVFIQPLISFKISDKFSVGGGPIFVTGNVNFNRNANRFLTDQEGNRSNVTIDDSGVTNWGWSVGGMFRATENLTFGANYRSEIILESEDGAATFANFPNDSGQPVVVGGTAIPSNGTQGFNASLPLPAELTVGASYSKDKWVVNVDYTRTYWDVYEDLDIVFADGSESINPRNYKNSSIYKFGVGYAASEKFMLRAGYYFDESPVQSGYFAPETPRNDSNGFSAGLSYAISSSFAIDASFLYVRFKEINESYDYVDDGSSFGGTYKSSAFVPGIGLTYKL</sequence>
<organism evidence="10 11">
    <name type="scientific">Leeuwenhoekiella palythoae</name>
    <dbReference type="NCBI Taxonomy" id="573501"/>
    <lineage>
        <taxon>Bacteria</taxon>
        <taxon>Pseudomonadati</taxon>
        <taxon>Bacteroidota</taxon>
        <taxon>Flavobacteriia</taxon>
        <taxon>Flavobacteriales</taxon>
        <taxon>Flavobacteriaceae</taxon>
        <taxon>Leeuwenhoekiella</taxon>
    </lineage>
</organism>
<proteinExistence type="inferred from homology"/>
<feature type="signal peptide" evidence="8">
    <location>
        <begin position="1"/>
        <end position="19"/>
    </location>
</feature>
<keyword evidence="6" id="KW-0472">Membrane</keyword>
<reference evidence="10" key="2">
    <citation type="submission" date="2016-11" db="EMBL/GenBank/DDBJ databases">
        <authorList>
            <person name="Jaros S."/>
            <person name="Januszkiewicz K."/>
            <person name="Wedrychowicz H."/>
        </authorList>
    </citation>
    <scope>NUCLEOTIDE SEQUENCE [LARGE SCALE GENOMIC DNA]</scope>
    <source>
        <strain evidence="10">DSM 19859</strain>
    </source>
</reference>
<evidence type="ECO:0000256" key="7">
    <source>
        <dbReference type="ARBA" id="ARBA00023237"/>
    </source>
</evidence>
<evidence type="ECO:0000313" key="9">
    <source>
        <dbReference type="EMBL" id="RXG29465.1"/>
    </source>
</evidence>